<dbReference type="AlphaFoldDB" id="A0A1S4DZ38"/>
<keyword evidence="1" id="KW-0175">Coiled coil</keyword>
<reference evidence="4" key="1">
    <citation type="submission" date="2025-08" db="UniProtKB">
        <authorList>
            <consortium name="RefSeq"/>
        </authorList>
    </citation>
    <scope>IDENTIFICATION</scope>
    <source>
        <tissue evidence="4">Stem</tissue>
    </source>
</reference>
<name>A0A1S4DZ38_CUCME</name>
<protein>
    <submittedName>
        <fullName evidence="4">Uncharacterized protein LOC103493773 isoform X1</fullName>
    </submittedName>
</protein>
<dbReference type="InParanoid" id="A0A1S4DZ38"/>
<dbReference type="Proteomes" id="UP001652600">
    <property type="component" value="Chromosome 7"/>
</dbReference>
<accession>A0A1S4DZ38</accession>
<evidence type="ECO:0000256" key="2">
    <source>
        <dbReference type="SAM" id="MobiDB-lite"/>
    </source>
</evidence>
<dbReference type="Gramene" id="MELO3C016985.2.1">
    <property type="protein sequence ID" value="MELO3C016985.2.1"/>
    <property type="gene ID" value="MELO3C016985.2"/>
</dbReference>
<evidence type="ECO:0000313" key="3">
    <source>
        <dbReference type="Proteomes" id="UP001652600"/>
    </source>
</evidence>
<feature type="region of interest" description="Disordered" evidence="2">
    <location>
        <begin position="80"/>
        <end position="109"/>
    </location>
</feature>
<proteinExistence type="predicted"/>
<feature type="compositionally biased region" description="Polar residues" evidence="2">
    <location>
        <begin position="85"/>
        <end position="103"/>
    </location>
</feature>
<dbReference type="eggNOG" id="ENOG502RZ47">
    <property type="taxonomic scope" value="Eukaryota"/>
</dbReference>
<feature type="region of interest" description="Disordered" evidence="2">
    <location>
        <begin position="214"/>
        <end position="253"/>
    </location>
</feature>
<organism evidence="3 4">
    <name type="scientific">Cucumis melo</name>
    <name type="common">Muskmelon</name>
    <dbReference type="NCBI Taxonomy" id="3656"/>
    <lineage>
        <taxon>Eukaryota</taxon>
        <taxon>Viridiplantae</taxon>
        <taxon>Streptophyta</taxon>
        <taxon>Embryophyta</taxon>
        <taxon>Tracheophyta</taxon>
        <taxon>Spermatophyta</taxon>
        <taxon>Magnoliopsida</taxon>
        <taxon>eudicotyledons</taxon>
        <taxon>Gunneridae</taxon>
        <taxon>Pentapetalae</taxon>
        <taxon>rosids</taxon>
        <taxon>fabids</taxon>
        <taxon>Cucurbitales</taxon>
        <taxon>Cucurbitaceae</taxon>
        <taxon>Benincaseae</taxon>
        <taxon>Cucumis</taxon>
    </lineage>
</organism>
<dbReference type="RefSeq" id="XP_016901256.2">
    <property type="nucleotide sequence ID" value="XM_017045767.2"/>
</dbReference>
<dbReference type="GeneID" id="103493773"/>
<dbReference type="PANTHER" id="PTHR35099:SF2">
    <property type="entry name" value="OS02G0182700 PROTEIN"/>
    <property type="match status" value="1"/>
</dbReference>
<feature type="compositionally biased region" description="Polar residues" evidence="2">
    <location>
        <begin position="215"/>
        <end position="249"/>
    </location>
</feature>
<keyword evidence="3" id="KW-1185">Reference proteome</keyword>
<feature type="coiled-coil region" evidence="1">
    <location>
        <begin position="161"/>
        <end position="195"/>
    </location>
</feature>
<sequence>MLNQDKWLSAAMADDTLVADLLLRLKQSQAVLPSKSPLPMSVPFTWGIKQPRSRMSTATATATATVSVRCGDVVLKRNNKDVDSTRCSPTTPLSWSGGASPSATLDGFEESSRPATLSQAASRFKGAAGNESAAGNTTKRLRRKKTFAELKEEESILLKEKVHLKMELATLRANLEEQRAKNEGLKKMKVDLNLKYPEKFSKNSNMMMMMMMPEESSSTLTHQRESSSPTLPFTTSGSGSSDAQSQKNLKSTEEDCVFLLPDLNMIPSED</sequence>
<gene>
    <name evidence="4" type="primary">LOC103493773</name>
</gene>
<evidence type="ECO:0000256" key="1">
    <source>
        <dbReference type="SAM" id="Coils"/>
    </source>
</evidence>
<dbReference type="PANTHER" id="PTHR35099">
    <property type="entry name" value="OS02G0182700 PROTEIN"/>
    <property type="match status" value="1"/>
</dbReference>
<evidence type="ECO:0000313" key="4">
    <source>
        <dbReference type="RefSeq" id="XP_016901256.2"/>
    </source>
</evidence>